<feature type="region of interest" description="Disordered" evidence="1">
    <location>
        <begin position="1210"/>
        <end position="1237"/>
    </location>
</feature>
<evidence type="ECO:0000256" key="1">
    <source>
        <dbReference type="SAM" id="MobiDB-lite"/>
    </source>
</evidence>
<evidence type="ECO:0000313" key="2">
    <source>
        <dbReference type="EMBL" id="ABK98000.1"/>
    </source>
</evidence>
<reference evidence="2 3" key="1">
    <citation type="submission" date="2006-10" db="EMBL/GenBank/DDBJ databases">
        <title>Complete sequence of chromosome of Pelobacter propionicus DSM 2379.</title>
        <authorList>
            <consortium name="US DOE Joint Genome Institute"/>
            <person name="Copeland A."/>
            <person name="Lucas S."/>
            <person name="Lapidus A."/>
            <person name="Barry K."/>
            <person name="Detter J.C."/>
            <person name="Glavina del Rio T."/>
            <person name="Hammon N."/>
            <person name="Israni S."/>
            <person name="Dalin E."/>
            <person name="Tice H."/>
            <person name="Pitluck S."/>
            <person name="Saunders E."/>
            <person name="Brettin T."/>
            <person name="Bruce D."/>
            <person name="Han C."/>
            <person name="Tapia R."/>
            <person name="Schmutz J."/>
            <person name="Larimer F."/>
            <person name="Land M."/>
            <person name="Hauser L."/>
            <person name="Kyrpides N."/>
            <person name="Kim E."/>
            <person name="Lovley D."/>
            <person name="Richardson P."/>
        </authorList>
    </citation>
    <scope>NUCLEOTIDE SEQUENCE [LARGE SCALE GENOMIC DNA]</scope>
    <source>
        <strain evidence="3">DSM 2379 / NBRC 103807 / OttBd1</strain>
    </source>
</reference>
<evidence type="ECO:0000313" key="3">
    <source>
        <dbReference type="Proteomes" id="UP000006732"/>
    </source>
</evidence>
<dbReference type="STRING" id="338966.Ppro_0366"/>
<evidence type="ECO:0008006" key="4">
    <source>
        <dbReference type="Google" id="ProtNLM"/>
    </source>
</evidence>
<dbReference type="EMBL" id="CP000482">
    <property type="protein sequence ID" value="ABK98000.1"/>
    <property type="molecule type" value="Genomic_DNA"/>
</dbReference>
<dbReference type="HOGENOM" id="CLU_006486_0_0_7"/>
<protein>
    <recommendedName>
        <fullName evidence="4">Baseplate protein J-like domain-containing protein</fullName>
    </recommendedName>
</protein>
<proteinExistence type="predicted"/>
<dbReference type="Proteomes" id="UP000006732">
    <property type="component" value="Chromosome"/>
</dbReference>
<accession>A1AKY0</accession>
<name>A1AKY0_PELPD</name>
<sequence>MTQRTRLNICDGTERDDRFPPPLGEGYFLPDEISFETALAQSAEFAAMLGFHTLENRTEGNWAELFMNDEAVIMARLLSIDLKKIEAEFMTLLRRSPDCLNPALYLCRLAWDLDHWFRRLNDREGVAEQSLSLSIEAAVRNRLAAELHGIGEIIRRLEQGGERYTSGFARFHPIWGVGASGAGMFPRAPVRGAESPEQCRRFVTSAFDSFASGLSFLQAAARHHLERSLGSRRHNPAMALFIAFLHLMGTARQKANDFTRRHLDFYYNDLLRSASRAAAPDHAHLLFQASGHSGAFIPRGTPFPAGRDDKGNQAVYRADNDLAVVAARVTSLRTLYFERDPLISPERELGYVTRILAGDPLGDASGRHANGPPRHVFGAPDGEIGPLTSEEAELGFAVASPLLLLGEGRREIRVRIRFSRGGEGRDSVSAVLQRLREARCQSEFCGAFGALFGQYLFGGDELLSGADKLEIIRHAASFMPGESANLVRDLLSQDRIDLFFRLTARIFTVDLTAESGWHDVPRLFVSPLTDPPGKTESGLDCSFCLDHDAPPIVSYDRTLHGGGFQTALPLARFRIRSTANLCPYSLLVGHCIRDIAIETRVSGVRELMAYNQHGRLDPSQPFLPFGPSPAVNSYFAITAPELSVKPLTSLELNLEWSDLPTLEGGFRLHYQGYETRYDNASFKAEMSVLRDGRWRPDRQETRSSTVLFDHAGEGERISPRKTIAVDVIRHLKPTEFRPGTTEPRFDLKARNGFVKLTLTEPEAAFGHREHPLVMTRVLTENARRKRVRKTQPLPAPPYTPQISSLSLDYTARSVIHPGGEGAQESAGLGEKLFHLHPFGVETVYPSAPKAGLSLLPSYGGDGNLFIGISAERISGTLTLFFQMREDSNHAVTRRSSPLTWHVMSSNRWHPLENVRVVSDSTGGFQSSGIITLDLPEGLTSEQCVMPDGLFWLRVSSDGAPDSFCSLYAVHTNALRVTRQMDGEEGATVSAPLPAGSITSPGMSIPGLGATLQPAAGFGGRERENRTEQVIRLSERLRHKNRAVLPWDYERLVLEHFPAVFKVKCFGALGSERGWAPHPGRVLVVVVPRGESSGDTPNPSPMLNAAELNRIGEFLRQHSPPFASIEVRNPAYERIHVRCSVKLTPAAEARRGHYLKELNRAITEYLSPWSGVGCRARFGWRIRREDIEAYLMKQEYVECIAAFSLLRTSEDEQRNHGLSDTARPPRGEGGYPLPGGDPATRDLLEPLRPWSLAIPADRHLVETMGSIGFPEPEPTGIDHLEVGRTFIIDS</sequence>
<gene>
    <name evidence="2" type="ordered locus">Ppro_0366</name>
</gene>
<keyword evidence="3" id="KW-1185">Reference proteome</keyword>
<dbReference type="RefSeq" id="WP_011734314.1">
    <property type="nucleotide sequence ID" value="NC_008609.1"/>
</dbReference>
<dbReference type="eggNOG" id="COG3299">
    <property type="taxonomic scope" value="Bacteria"/>
</dbReference>
<dbReference type="OrthoDB" id="9762853at2"/>
<dbReference type="KEGG" id="ppd:Ppro_0366"/>
<organism evidence="2 3">
    <name type="scientific">Pelobacter propionicus (strain DSM 2379 / NBRC 103807 / OttBd1)</name>
    <dbReference type="NCBI Taxonomy" id="338966"/>
    <lineage>
        <taxon>Bacteria</taxon>
        <taxon>Pseudomonadati</taxon>
        <taxon>Thermodesulfobacteriota</taxon>
        <taxon>Desulfuromonadia</taxon>
        <taxon>Desulfuromonadales</taxon>
        <taxon>Desulfuromonadaceae</taxon>
        <taxon>Pelobacter</taxon>
    </lineage>
</organism>